<dbReference type="EMBL" id="MGDD01000030">
    <property type="protein sequence ID" value="OGL48782.1"/>
    <property type="molecule type" value="Genomic_DNA"/>
</dbReference>
<reference evidence="1 2" key="1">
    <citation type="journal article" date="2016" name="Nat. Commun.">
        <title>Thousands of microbial genomes shed light on interconnected biogeochemical processes in an aquifer system.</title>
        <authorList>
            <person name="Anantharaman K."/>
            <person name="Brown C.T."/>
            <person name="Hug L.A."/>
            <person name="Sharon I."/>
            <person name="Castelle C.J."/>
            <person name="Probst A.J."/>
            <person name="Thomas B.C."/>
            <person name="Singh A."/>
            <person name="Wilkins M.J."/>
            <person name="Karaoz U."/>
            <person name="Brodie E.L."/>
            <person name="Williams K.H."/>
            <person name="Hubbard S.S."/>
            <person name="Banfield J.F."/>
        </authorList>
    </citation>
    <scope>NUCLEOTIDE SEQUENCE [LARGE SCALE GENOMIC DNA]</scope>
</reference>
<dbReference type="Proteomes" id="UP000179266">
    <property type="component" value="Unassembled WGS sequence"/>
</dbReference>
<dbReference type="InterPro" id="IPR019239">
    <property type="entry name" value="VapB_antitoxin"/>
</dbReference>
<evidence type="ECO:0000313" key="1">
    <source>
        <dbReference type="EMBL" id="OGL48782.1"/>
    </source>
</evidence>
<evidence type="ECO:0008006" key="3">
    <source>
        <dbReference type="Google" id="ProtNLM"/>
    </source>
</evidence>
<evidence type="ECO:0000313" key="2">
    <source>
        <dbReference type="Proteomes" id="UP000179266"/>
    </source>
</evidence>
<organism evidence="1 2">
    <name type="scientific">Candidatus Schekmanbacteria bacterium RBG_13_48_7</name>
    <dbReference type="NCBI Taxonomy" id="1817878"/>
    <lineage>
        <taxon>Bacteria</taxon>
        <taxon>Candidatus Schekmaniibacteriota</taxon>
    </lineage>
</organism>
<protein>
    <recommendedName>
        <fullName evidence="3">DUF2191 domain-containing protein</fullName>
    </recommendedName>
</protein>
<sequence length="68" mass="8065">MKTTIDIPEKQLMEAIKNTKAKTKREAILHAVRDFNRRQRLKKLSKALGTFESFMTQDDLKKMREDIE</sequence>
<comment type="caution">
    <text evidence="1">The sequence shown here is derived from an EMBL/GenBank/DDBJ whole genome shotgun (WGS) entry which is preliminary data.</text>
</comment>
<name>A0A1F7S4R8_9BACT</name>
<gene>
    <name evidence="1" type="ORF">A2161_13325</name>
</gene>
<dbReference type="AlphaFoldDB" id="A0A1F7S4R8"/>
<proteinExistence type="predicted"/>
<accession>A0A1F7S4R8</accession>
<dbReference type="Pfam" id="PF09957">
    <property type="entry name" value="VapB_antitoxin"/>
    <property type="match status" value="1"/>
</dbReference>